<accession>A0ACB8RUI3</accession>
<dbReference type="Proteomes" id="UP000814033">
    <property type="component" value="Unassembled WGS sequence"/>
</dbReference>
<sequence>MSPVVTVSSILSAGFIVISSHCSFPSTSHTISSTHQNSTISTADALLSAHCCGQQPVRPTRSMNGRYPGVVLAALQRRRGTQI</sequence>
<reference evidence="1" key="2">
    <citation type="journal article" date="2022" name="New Phytol.">
        <title>Evolutionary transition to the ectomycorrhizal habit in the genomes of a hyperdiverse lineage of mushroom-forming fungi.</title>
        <authorList>
            <person name="Looney B."/>
            <person name="Miyauchi S."/>
            <person name="Morin E."/>
            <person name="Drula E."/>
            <person name="Courty P.E."/>
            <person name="Kohler A."/>
            <person name="Kuo A."/>
            <person name="LaButti K."/>
            <person name="Pangilinan J."/>
            <person name="Lipzen A."/>
            <person name="Riley R."/>
            <person name="Andreopoulos W."/>
            <person name="He G."/>
            <person name="Johnson J."/>
            <person name="Nolan M."/>
            <person name="Tritt A."/>
            <person name="Barry K.W."/>
            <person name="Grigoriev I.V."/>
            <person name="Nagy L.G."/>
            <person name="Hibbett D."/>
            <person name="Henrissat B."/>
            <person name="Matheny P.B."/>
            <person name="Labbe J."/>
            <person name="Martin F.M."/>
        </authorList>
    </citation>
    <scope>NUCLEOTIDE SEQUENCE</scope>
    <source>
        <strain evidence="1">FP105234-sp</strain>
    </source>
</reference>
<comment type="caution">
    <text evidence="1">The sequence shown here is derived from an EMBL/GenBank/DDBJ whole genome shotgun (WGS) entry which is preliminary data.</text>
</comment>
<evidence type="ECO:0000313" key="1">
    <source>
        <dbReference type="EMBL" id="KAI0047705.1"/>
    </source>
</evidence>
<reference evidence="1" key="1">
    <citation type="submission" date="2021-02" db="EMBL/GenBank/DDBJ databases">
        <authorList>
            <consortium name="DOE Joint Genome Institute"/>
            <person name="Ahrendt S."/>
            <person name="Looney B.P."/>
            <person name="Miyauchi S."/>
            <person name="Morin E."/>
            <person name="Drula E."/>
            <person name="Courty P.E."/>
            <person name="Chicoki N."/>
            <person name="Fauchery L."/>
            <person name="Kohler A."/>
            <person name="Kuo A."/>
            <person name="Labutti K."/>
            <person name="Pangilinan J."/>
            <person name="Lipzen A."/>
            <person name="Riley R."/>
            <person name="Andreopoulos W."/>
            <person name="He G."/>
            <person name="Johnson J."/>
            <person name="Barry K.W."/>
            <person name="Grigoriev I.V."/>
            <person name="Nagy L."/>
            <person name="Hibbett D."/>
            <person name="Henrissat B."/>
            <person name="Matheny P.B."/>
            <person name="Labbe J."/>
            <person name="Martin F."/>
        </authorList>
    </citation>
    <scope>NUCLEOTIDE SEQUENCE</scope>
    <source>
        <strain evidence="1">FP105234-sp</strain>
    </source>
</reference>
<protein>
    <submittedName>
        <fullName evidence="1">Uncharacterized protein</fullName>
    </submittedName>
</protein>
<name>A0ACB8RUI3_9AGAM</name>
<proteinExistence type="predicted"/>
<organism evidence="1 2">
    <name type="scientific">Auriscalpium vulgare</name>
    <dbReference type="NCBI Taxonomy" id="40419"/>
    <lineage>
        <taxon>Eukaryota</taxon>
        <taxon>Fungi</taxon>
        <taxon>Dikarya</taxon>
        <taxon>Basidiomycota</taxon>
        <taxon>Agaricomycotina</taxon>
        <taxon>Agaricomycetes</taxon>
        <taxon>Russulales</taxon>
        <taxon>Auriscalpiaceae</taxon>
        <taxon>Auriscalpium</taxon>
    </lineage>
</organism>
<dbReference type="EMBL" id="MU275899">
    <property type="protein sequence ID" value="KAI0047705.1"/>
    <property type="molecule type" value="Genomic_DNA"/>
</dbReference>
<evidence type="ECO:0000313" key="2">
    <source>
        <dbReference type="Proteomes" id="UP000814033"/>
    </source>
</evidence>
<gene>
    <name evidence="1" type="ORF">FA95DRAFT_1196845</name>
</gene>
<keyword evidence="2" id="KW-1185">Reference proteome</keyword>